<feature type="transmembrane region" description="Helical" evidence="1">
    <location>
        <begin position="85"/>
        <end position="105"/>
    </location>
</feature>
<protein>
    <submittedName>
        <fullName evidence="2">Uncharacterized protein</fullName>
    </submittedName>
</protein>
<dbReference type="AlphaFoldDB" id="A0A315AEM9"/>
<keyword evidence="1" id="KW-0812">Transmembrane</keyword>
<name>A0A315AEM9_PRUYE</name>
<evidence type="ECO:0000313" key="2">
    <source>
        <dbReference type="EMBL" id="PQQ12696.1"/>
    </source>
</evidence>
<keyword evidence="1" id="KW-0472">Membrane</keyword>
<dbReference type="EMBL" id="PJQY01000336">
    <property type="protein sequence ID" value="PQQ12696.1"/>
    <property type="molecule type" value="Genomic_DNA"/>
</dbReference>
<keyword evidence="1" id="KW-1133">Transmembrane helix</keyword>
<comment type="caution">
    <text evidence="2">The sequence shown here is derived from an EMBL/GenBank/DDBJ whole genome shotgun (WGS) entry which is preliminary data.</text>
</comment>
<evidence type="ECO:0000313" key="3">
    <source>
        <dbReference type="Proteomes" id="UP000250321"/>
    </source>
</evidence>
<accession>A0A315AEM9</accession>
<dbReference type="Proteomes" id="UP000250321">
    <property type="component" value="Unassembled WGS sequence"/>
</dbReference>
<keyword evidence="3" id="KW-1185">Reference proteome</keyword>
<gene>
    <name evidence="2" type="ORF">Pyn_38688</name>
</gene>
<sequence>MVAILHKHQVGELLAKNKISVWVASSEIMQGMQVAKKHGERFGDSPTSLLSQNSLIFLEFCNDELGGDLLSSSTVHLSSPHSFTFIRLVAIYRLCPFTLVALALVKMSCHSNIYKLLEVPFNYSSFILHQDLLLQG</sequence>
<evidence type="ECO:0000256" key="1">
    <source>
        <dbReference type="SAM" id="Phobius"/>
    </source>
</evidence>
<reference evidence="2 3" key="1">
    <citation type="submission" date="2018-02" db="EMBL/GenBank/DDBJ databases">
        <title>Draft genome of wild Prunus yedoensis var. nudiflora.</title>
        <authorList>
            <person name="Baek S."/>
            <person name="Kim J.-H."/>
            <person name="Choi K."/>
            <person name="Kim G.-B."/>
            <person name="Cho A."/>
            <person name="Jang H."/>
            <person name="Shin C.-H."/>
            <person name="Yu H.-J."/>
            <person name="Mun J.-H."/>
        </authorList>
    </citation>
    <scope>NUCLEOTIDE SEQUENCE [LARGE SCALE GENOMIC DNA]</scope>
    <source>
        <strain evidence="3">cv. Jeju island</strain>
        <tissue evidence="2">Leaf</tissue>
    </source>
</reference>
<proteinExistence type="predicted"/>
<organism evidence="2 3">
    <name type="scientific">Prunus yedoensis var. nudiflora</name>
    <dbReference type="NCBI Taxonomy" id="2094558"/>
    <lineage>
        <taxon>Eukaryota</taxon>
        <taxon>Viridiplantae</taxon>
        <taxon>Streptophyta</taxon>
        <taxon>Embryophyta</taxon>
        <taxon>Tracheophyta</taxon>
        <taxon>Spermatophyta</taxon>
        <taxon>Magnoliopsida</taxon>
        <taxon>eudicotyledons</taxon>
        <taxon>Gunneridae</taxon>
        <taxon>Pentapetalae</taxon>
        <taxon>rosids</taxon>
        <taxon>fabids</taxon>
        <taxon>Rosales</taxon>
        <taxon>Rosaceae</taxon>
        <taxon>Amygdaloideae</taxon>
        <taxon>Amygdaleae</taxon>
        <taxon>Prunus</taxon>
    </lineage>
</organism>